<feature type="transmembrane region" description="Helical" evidence="6">
    <location>
        <begin position="223"/>
        <end position="252"/>
    </location>
</feature>
<keyword evidence="9" id="KW-1185">Reference proteome</keyword>
<accession>A0A849K786</accession>
<evidence type="ECO:0000313" key="8">
    <source>
        <dbReference type="EMBL" id="NNU27889.1"/>
    </source>
</evidence>
<sequence>MAWSSSSSCLGAWHARGQGLGRGYHCGHVWPRLDPPCGARPAPVRRGGARDGADGPAARPEHGGAAPVIDVDPALALGGLVVGFVVGLTGMGGGALMTPMLIFVFRVDPLVAVSSDIVASLFMKPAGAVVHLRRRTANLRLVGWLCVGSVPAAFGGVFLIRALPFGDSLDEALRLVLGVALLLAATMLVVRATIGMVQHQRALGEGPVRPTNAGVVVRPVPTVALGAVAGLLVGMTSVGSGSIVIVALLMLYPALKASNLVGTDLVQAVPLVAAAALGHLMYGDFSLDLTTSLLIGAVPGAWAGAHVSSRAPGGLIRRALAVLLLASGLKLLGAPLAVVLGAAAVALVGGNIAWVLIRDRLAHHPPRTPPTPDRASVSTTKDDTERP</sequence>
<feature type="transmembrane region" description="Helical" evidence="6">
    <location>
        <begin position="338"/>
        <end position="357"/>
    </location>
</feature>
<evidence type="ECO:0000313" key="9">
    <source>
        <dbReference type="Proteomes" id="UP000557204"/>
    </source>
</evidence>
<feature type="transmembrane region" description="Helical" evidence="6">
    <location>
        <begin position="74"/>
        <end position="96"/>
    </location>
</feature>
<protein>
    <recommendedName>
        <fullName evidence="6">Probable membrane transporter protein</fullName>
    </recommendedName>
</protein>
<evidence type="ECO:0000256" key="6">
    <source>
        <dbReference type="RuleBase" id="RU363041"/>
    </source>
</evidence>
<evidence type="ECO:0000256" key="5">
    <source>
        <dbReference type="ARBA" id="ARBA00023136"/>
    </source>
</evidence>
<dbReference type="GO" id="GO:0005886">
    <property type="term" value="C:plasma membrane"/>
    <property type="evidence" value="ECO:0007669"/>
    <property type="project" value="UniProtKB-SubCell"/>
</dbReference>
<keyword evidence="6" id="KW-1003">Cell membrane</keyword>
<feature type="region of interest" description="Disordered" evidence="7">
    <location>
        <begin position="40"/>
        <end position="63"/>
    </location>
</feature>
<name>A0A849K786_9MICO</name>
<comment type="similarity">
    <text evidence="2 6">Belongs to the 4-toluene sulfonate uptake permease (TSUP) (TC 2.A.102) family.</text>
</comment>
<comment type="subcellular location">
    <subcellularLocation>
        <location evidence="6">Cell membrane</location>
        <topology evidence="6">Multi-pass membrane protein</topology>
    </subcellularLocation>
    <subcellularLocation>
        <location evidence="1">Membrane</location>
        <topology evidence="1">Multi-pass membrane protein</topology>
    </subcellularLocation>
</comment>
<dbReference type="InterPro" id="IPR051598">
    <property type="entry name" value="TSUP/Inactive_protease-like"/>
</dbReference>
<keyword evidence="4 6" id="KW-1133">Transmembrane helix</keyword>
<dbReference type="PANTHER" id="PTHR43701">
    <property type="entry name" value="MEMBRANE TRANSPORTER PROTEIN MJ0441-RELATED"/>
    <property type="match status" value="1"/>
</dbReference>
<feature type="transmembrane region" description="Helical" evidence="6">
    <location>
        <begin position="142"/>
        <end position="163"/>
    </location>
</feature>
<dbReference type="AlphaFoldDB" id="A0A849K786"/>
<evidence type="ECO:0000256" key="3">
    <source>
        <dbReference type="ARBA" id="ARBA00022692"/>
    </source>
</evidence>
<organism evidence="8 9">
    <name type="scientific">Isoptericola sediminis</name>
    <dbReference type="NCBI Taxonomy" id="2733572"/>
    <lineage>
        <taxon>Bacteria</taxon>
        <taxon>Bacillati</taxon>
        <taxon>Actinomycetota</taxon>
        <taxon>Actinomycetes</taxon>
        <taxon>Micrococcales</taxon>
        <taxon>Promicromonosporaceae</taxon>
        <taxon>Isoptericola</taxon>
    </lineage>
</organism>
<gene>
    <name evidence="8" type="ORF">HLI28_10095</name>
</gene>
<dbReference type="Pfam" id="PF01925">
    <property type="entry name" value="TauE"/>
    <property type="match status" value="1"/>
</dbReference>
<evidence type="ECO:0000256" key="4">
    <source>
        <dbReference type="ARBA" id="ARBA00022989"/>
    </source>
</evidence>
<evidence type="ECO:0000256" key="2">
    <source>
        <dbReference type="ARBA" id="ARBA00009142"/>
    </source>
</evidence>
<feature type="region of interest" description="Disordered" evidence="7">
    <location>
        <begin position="363"/>
        <end position="387"/>
    </location>
</feature>
<reference evidence="8 9" key="1">
    <citation type="submission" date="2020-05" db="EMBL/GenBank/DDBJ databases">
        <title>Genome sequence of Isoptericola sp. JC619 isolated from Chilika lagoon, India.</title>
        <authorList>
            <person name="Kumar D."/>
            <person name="Appam K."/>
            <person name="Gandham S."/>
            <person name="Uppada J."/>
            <person name="Sasikala C."/>
            <person name="Venkata Ramana C."/>
        </authorList>
    </citation>
    <scope>NUCLEOTIDE SEQUENCE [LARGE SCALE GENOMIC DNA]</scope>
    <source>
        <strain evidence="8 9">JC619</strain>
    </source>
</reference>
<dbReference type="PANTHER" id="PTHR43701:SF2">
    <property type="entry name" value="MEMBRANE TRANSPORTER PROTEIN YJNA-RELATED"/>
    <property type="match status" value="1"/>
</dbReference>
<dbReference type="Proteomes" id="UP000557204">
    <property type="component" value="Unassembled WGS sequence"/>
</dbReference>
<dbReference type="EMBL" id="JABFAJ010000018">
    <property type="protein sequence ID" value="NNU27889.1"/>
    <property type="molecule type" value="Genomic_DNA"/>
</dbReference>
<comment type="caution">
    <text evidence="8">The sequence shown here is derived from an EMBL/GenBank/DDBJ whole genome shotgun (WGS) entry which is preliminary data.</text>
</comment>
<feature type="transmembrane region" description="Helical" evidence="6">
    <location>
        <begin position="175"/>
        <end position="194"/>
    </location>
</feature>
<proteinExistence type="inferred from homology"/>
<keyword evidence="5 6" id="KW-0472">Membrane</keyword>
<evidence type="ECO:0000256" key="1">
    <source>
        <dbReference type="ARBA" id="ARBA00004141"/>
    </source>
</evidence>
<dbReference type="InterPro" id="IPR002781">
    <property type="entry name" value="TM_pro_TauE-like"/>
</dbReference>
<evidence type="ECO:0000256" key="7">
    <source>
        <dbReference type="SAM" id="MobiDB-lite"/>
    </source>
</evidence>
<keyword evidence="3 6" id="KW-0812">Transmembrane</keyword>